<keyword evidence="8" id="KW-1185">Reference proteome</keyword>
<evidence type="ECO:0000256" key="3">
    <source>
        <dbReference type="ARBA" id="ARBA00022840"/>
    </source>
</evidence>
<evidence type="ECO:0000256" key="5">
    <source>
        <dbReference type="ARBA" id="ARBA00023014"/>
    </source>
</evidence>
<dbReference type="HAMAP" id="MF_02040">
    <property type="entry name" value="Mrp_NBP35"/>
    <property type="match status" value="1"/>
</dbReference>
<gene>
    <name evidence="7" type="ORF">ACFQFQ_31635</name>
</gene>
<dbReference type="Pfam" id="PF10609">
    <property type="entry name" value="ParA"/>
    <property type="match status" value="1"/>
</dbReference>
<sequence length="351" mass="37607">MIDTHAVIAAAESAVAYFVNLKEENGKELPVKVNVVEAGIGGVSVVVSDLPYDIVDVAKVEQKILQQIEQHTGLKKVNVALSRSSPQKHAMKQQAKPLILAVGSGKGGVGKSTLSVGLAIALRKLGLRIGILDADIYGPSLPKLLGVESERSRYEDSKLKPVMVDDLPTLSIGYMIEPEQAVMWRGPMLVRALKKMLLEADWGNIEILIIDLPPGTGDVQLTLAQNAQLTGAVIVSTPQDIALADARKAISLFDRIEVPVLGIIENMSGFECPHCGKISDIFGHGGAEREAEKRSVPFLGSIPLDQELMAAADVGEMISRINSERTGASPITAVARNLLSEIFIKRENSAL</sequence>
<evidence type="ECO:0000256" key="4">
    <source>
        <dbReference type="ARBA" id="ARBA00023004"/>
    </source>
</evidence>
<dbReference type="Gene3D" id="3.40.50.300">
    <property type="entry name" value="P-loop containing nucleotide triphosphate hydrolases"/>
    <property type="match status" value="1"/>
</dbReference>
<keyword evidence="6" id="KW-0378">Hydrolase</keyword>
<evidence type="ECO:0000256" key="1">
    <source>
        <dbReference type="ARBA" id="ARBA00022723"/>
    </source>
</evidence>
<feature type="binding site" evidence="6">
    <location>
        <begin position="105"/>
        <end position="112"/>
    </location>
    <ligand>
        <name>ATP</name>
        <dbReference type="ChEBI" id="CHEBI:30616"/>
    </ligand>
</feature>
<keyword evidence="4 6" id="KW-0408">Iron</keyword>
<evidence type="ECO:0000313" key="8">
    <source>
        <dbReference type="Proteomes" id="UP001596353"/>
    </source>
</evidence>
<dbReference type="GO" id="GO:0005524">
    <property type="term" value="F:ATP binding"/>
    <property type="evidence" value="ECO:0007669"/>
    <property type="project" value="UniProtKB-KW"/>
</dbReference>
<dbReference type="PANTHER" id="PTHR42961">
    <property type="entry name" value="IRON-SULFUR PROTEIN NUBPL"/>
    <property type="match status" value="1"/>
</dbReference>
<dbReference type="InterPro" id="IPR044304">
    <property type="entry name" value="NUBPL-like"/>
</dbReference>
<proteinExistence type="inferred from homology"/>
<evidence type="ECO:0000313" key="7">
    <source>
        <dbReference type="EMBL" id="MFC6763125.1"/>
    </source>
</evidence>
<dbReference type="EMBL" id="JBHSWG010000008">
    <property type="protein sequence ID" value="MFC6763125.1"/>
    <property type="molecule type" value="Genomic_DNA"/>
</dbReference>
<dbReference type="PANTHER" id="PTHR42961:SF2">
    <property type="entry name" value="IRON-SULFUR PROTEIN NUBPL"/>
    <property type="match status" value="1"/>
</dbReference>
<dbReference type="InterPro" id="IPR027417">
    <property type="entry name" value="P-loop_NTPase"/>
</dbReference>
<protein>
    <recommendedName>
        <fullName evidence="6">Iron-sulfur cluster carrier protein</fullName>
    </recommendedName>
</protein>
<comment type="subunit">
    <text evidence="6">Homodimer.</text>
</comment>
<comment type="similarity">
    <text evidence="6">Belongs to the Mrp/NBP35 ATP-binding proteins family.</text>
</comment>
<evidence type="ECO:0000256" key="2">
    <source>
        <dbReference type="ARBA" id="ARBA00022741"/>
    </source>
</evidence>
<keyword evidence="3 6" id="KW-0067">ATP-binding</keyword>
<reference evidence="8" key="1">
    <citation type="journal article" date="2019" name="Int. J. Syst. Evol. Microbiol.">
        <title>The Global Catalogue of Microorganisms (GCM) 10K type strain sequencing project: providing services to taxonomists for standard genome sequencing and annotation.</title>
        <authorList>
            <consortium name="The Broad Institute Genomics Platform"/>
            <consortium name="The Broad Institute Genome Sequencing Center for Infectious Disease"/>
            <person name="Wu L."/>
            <person name="Ma J."/>
        </authorList>
    </citation>
    <scope>NUCLEOTIDE SEQUENCE [LARGE SCALE GENOMIC DNA]</scope>
    <source>
        <strain evidence="8">CCUG 66188</strain>
    </source>
</reference>
<accession>A0ABW2BBP7</accession>
<keyword evidence="1 6" id="KW-0479">Metal-binding</keyword>
<comment type="function">
    <text evidence="6">Binds and transfers iron-sulfur (Fe-S) clusters to target apoproteins. Can hydrolyze ATP.</text>
</comment>
<dbReference type="Proteomes" id="UP001596353">
    <property type="component" value="Unassembled WGS sequence"/>
</dbReference>
<comment type="caution">
    <text evidence="7">The sequence shown here is derived from an EMBL/GenBank/DDBJ whole genome shotgun (WGS) entry which is preliminary data.</text>
</comment>
<dbReference type="InterPro" id="IPR033756">
    <property type="entry name" value="YlxH/NBP35"/>
</dbReference>
<dbReference type="InterPro" id="IPR019591">
    <property type="entry name" value="Mrp/NBP35_ATP-bd"/>
</dbReference>
<organism evidence="7 8">
    <name type="scientific">Sulfitobacter porphyrae</name>
    <dbReference type="NCBI Taxonomy" id="1246864"/>
    <lineage>
        <taxon>Bacteria</taxon>
        <taxon>Pseudomonadati</taxon>
        <taxon>Pseudomonadota</taxon>
        <taxon>Alphaproteobacteria</taxon>
        <taxon>Rhodobacterales</taxon>
        <taxon>Roseobacteraceae</taxon>
        <taxon>Sulfitobacter</taxon>
    </lineage>
</organism>
<dbReference type="CDD" id="cd02037">
    <property type="entry name" value="Mrp_NBP35"/>
    <property type="match status" value="1"/>
</dbReference>
<name>A0ABW2BBP7_9RHOB</name>
<dbReference type="SUPFAM" id="SSF52540">
    <property type="entry name" value="P-loop containing nucleoside triphosphate hydrolases"/>
    <property type="match status" value="1"/>
</dbReference>
<keyword evidence="5 6" id="KW-0411">Iron-sulfur</keyword>
<evidence type="ECO:0000256" key="6">
    <source>
        <dbReference type="HAMAP-Rule" id="MF_02040"/>
    </source>
</evidence>
<keyword evidence="2 6" id="KW-0547">Nucleotide-binding</keyword>